<keyword evidence="2" id="KW-0812">Transmembrane</keyword>
<feature type="domain" description="DUF6535" evidence="3">
    <location>
        <begin position="140"/>
        <end position="309"/>
    </location>
</feature>
<protein>
    <recommendedName>
        <fullName evidence="3">DUF6535 domain-containing protein</fullName>
    </recommendedName>
</protein>
<reference evidence="4 5" key="1">
    <citation type="submission" date="2024-05" db="EMBL/GenBank/DDBJ databases">
        <title>A draft genome resource for the thread blight pathogen Marasmius tenuissimus strain MS-2.</title>
        <authorList>
            <person name="Yulfo-Soto G.E."/>
            <person name="Baruah I.K."/>
            <person name="Amoako-Attah I."/>
            <person name="Bukari Y."/>
            <person name="Meinhardt L.W."/>
            <person name="Bailey B.A."/>
            <person name="Cohen S.P."/>
        </authorList>
    </citation>
    <scope>NUCLEOTIDE SEQUENCE [LARGE SCALE GENOMIC DNA]</scope>
    <source>
        <strain evidence="4 5">MS-2</strain>
    </source>
</reference>
<evidence type="ECO:0000313" key="4">
    <source>
        <dbReference type="EMBL" id="KAL0062893.1"/>
    </source>
</evidence>
<name>A0ABR2ZNG7_9AGAR</name>
<keyword evidence="5" id="KW-1185">Reference proteome</keyword>
<sequence length="966" mass="107623">MSSDKPPVRKGSRSSGKSTSSRAQSSGPVSKEISGGLANEPQRDSESFEQVRDPELGTKLMRDDTEVQDTDPAPLDPTSAKEGVSIHAKDQDEGEDKLNTDTGAGEQTPLDGRKTDNRTGNEDAAKKPSNPQDPALEKAWEVVMKEVNSLDDGLVGGWKEDIDTLLVFAGLFSAVVTAFTIESYQWLQEAPEDTTVALLKQISQQMNGTSVSEPDEFTITSSVVAINVLWFLSLIIALVDALFALLCKQWLREHRRHTHTRTPSEALALRWLRQQSLEKWRVPTILASLPMLLELALFLFLAGLLELLRTRHPVLFWIATIVVASAALFYFGTTIIPTIDIIRQARQVTSDIWEARKQTGQHSFMFLAGCIMKLPPTEYICPYKSPQAWVVFQSLRLLSRILSRIQGSLRHAALFLQCRGYITIVTYFRLESRLTPTSAFKEIISSLSNWSSIDLELLRRSDIELAPPFYELSAFRWLVAELRDSPHMIPHLQKILSTIPLHLVMPAVLDQWFFLPGRKWTVEDIEMALRPNLSYDGVEGHVTYAKRQFLTEGRETRLFNCLLHWAHVSMNGRDEGMDSGQDSPGLFPAPFRSVDANPDDGIRARLWGIYAKIVQNPAVSDDYLATLMEDLGPYIIASSPDYALHVSTATTTSSFVRSADGYEFLSEIHSTILERRIQLWPPDVAMGWMEATDIVRRVHGLPENRFQPIPGHFPLPLSKLRKTLNCLSPTDPGNDFQYLVVFSTGWGDADVLNKTGLVKILSIHINNHPQFDAESFHSPDLKSTVSPLVMSTAGLELITFVNNRLAEEPHTWAFLVRFFNPTSASWRDAVERVQMAHPELPPDHFKRIFHEGVDDPPAPGEYRSQQNTEAGPQPEDSGGSPSEVLNTREVDHHDETNSLSFSAAEPSPHPKPGELDQRGPLDDGDANEQGSIPRQPAVTGDSASGGPSSPLQKEMMVGGPDADRNV</sequence>
<evidence type="ECO:0000256" key="2">
    <source>
        <dbReference type="SAM" id="Phobius"/>
    </source>
</evidence>
<accession>A0ABR2ZNG7</accession>
<evidence type="ECO:0000256" key="1">
    <source>
        <dbReference type="SAM" id="MobiDB-lite"/>
    </source>
</evidence>
<feature type="transmembrane region" description="Helical" evidence="2">
    <location>
        <begin position="280"/>
        <end position="302"/>
    </location>
</feature>
<feature type="compositionally biased region" description="Basic and acidic residues" evidence="1">
    <location>
        <begin position="841"/>
        <end position="853"/>
    </location>
</feature>
<keyword evidence="2" id="KW-1133">Transmembrane helix</keyword>
<gene>
    <name evidence="4" type="ORF">AAF712_010214</name>
</gene>
<evidence type="ECO:0000313" key="5">
    <source>
        <dbReference type="Proteomes" id="UP001437256"/>
    </source>
</evidence>
<feature type="transmembrane region" description="Helical" evidence="2">
    <location>
        <begin position="314"/>
        <end position="336"/>
    </location>
</feature>
<evidence type="ECO:0000259" key="3">
    <source>
        <dbReference type="Pfam" id="PF20153"/>
    </source>
</evidence>
<dbReference type="EMBL" id="JBBXMP010000093">
    <property type="protein sequence ID" value="KAL0062893.1"/>
    <property type="molecule type" value="Genomic_DNA"/>
</dbReference>
<dbReference type="Proteomes" id="UP001437256">
    <property type="component" value="Unassembled WGS sequence"/>
</dbReference>
<feature type="region of interest" description="Disordered" evidence="1">
    <location>
        <begin position="1"/>
        <end position="135"/>
    </location>
</feature>
<feature type="transmembrane region" description="Helical" evidence="2">
    <location>
        <begin position="224"/>
        <end position="247"/>
    </location>
</feature>
<keyword evidence="2" id="KW-0472">Membrane</keyword>
<comment type="caution">
    <text evidence="4">The sequence shown here is derived from an EMBL/GenBank/DDBJ whole genome shotgun (WGS) entry which is preliminary data.</text>
</comment>
<proteinExistence type="predicted"/>
<feature type="compositionally biased region" description="Basic and acidic residues" evidence="1">
    <location>
        <begin position="41"/>
        <end position="65"/>
    </location>
</feature>
<organism evidence="4 5">
    <name type="scientific">Marasmius tenuissimus</name>
    <dbReference type="NCBI Taxonomy" id="585030"/>
    <lineage>
        <taxon>Eukaryota</taxon>
        <taxon>Fungi</taxon>
        <taxon>Dikarya</taxon>
        <taxon>Basidiomycota</taxon>
        <taxon>Agaricomycotina</taxon>
        <taxon>Agaricomycetes</taxon>
        <taxon>Agaricomycetidae</taxon>
        <taxon>Agaricales</taxon>
        <taxon>Marasmiineae</taxon>
        <taxon>Marasmiaceae</taxon>
        <taxon>Marasmius</taxon>
    </lineage>
</organism>
<feature type="compositionally biased region" description="Basic and acidic residues" evidence="1">
    <location>
        <begin position="911"/>
        <end position="921"/>
    </location>
</feature>
<feature type="compositionally biased region" description="Polar residues" evidence="1">
    <location>
        <begin position="941"/>
        <end position="951"/>
    </location>
</feature>
<feature type="compositionally biased region" description="Basic and acidic residues" evidence="1">
    <location>
        <begin position="886"/>
        <end position="896"/>
    </location>
</feature>
<feature type="region of interest" description="Disordered" evidence="1">
    <location>
        <begin position="841"/>
        <end position="966"/>
    </location>
</feature>
<dbReference type="Pfam" id="PF20153">
    <property type="entry name" value="DUF6535"/>
    <property type="match status" value="1"/>
</dbReference>
<feature type="compositionally biased region" description="Basic and acidic residues" evidence="1">
    <location>
        <begin position="111"/>
        <end position="126"/>
    </location>
</feature>
<feature type="compositionally biased region" description="Basic and acidic residues" evidence="1">
    <location>
        <begin position="87"/>
        <end position="99"/>
    </location>
</feature>
<feature type="compositionally biased region" description="Low complexity" evidence="1">
    <location>
        <begin position="13"/>
        <end position="27"/>
    </location>
</feature>
<dbReference type="InterPro" id="IPR045338">
    <property type="entry name" value="DUF6535"/>
</dbReference>